<dbReference type="EMBL" id="KN714860">
    <property type="protein sequence ID" value="KUI63113.1"/>
    <property type="molecule type" value="Genomic_DNA"/>
</dbReference>
<sequence length="98" mass="10511">MKGKVVEVAVLLQNYTSEKECGPILANAVKILLFEADVVCATSYSALEKHTKDINKAIADILVVDKAGAITEAEFLSCTFRQRINTGLSSSTSPAHNV</sequence>
<gene>
    <name evidence="1" type="ORF">VP1G_11444</name>
</gene>
<organism evidence="1 2">
    <name type="scientific">Cytospora mali</name>
    <name type="common">Apple Valsa canker fungus</name>
    <name type="synonym">Valsa mali</name>
    <dbReference type="NCBI Taxonomy" id="578113"/>
    <lineage>
        <taxon>Eukaryota</taxon>
        <taxon>Fungi</taxon>
        <taxon>Dikarya</taxon>
        <taxon>Ascomycota</taxon>
        <taxon>Pezizomycotina</taxon>
        <taxon>Sordariomycetes</taxon>
        <taxon>Sordariomycetidae</taxon>
        <taxon>Diaporthales</taxon>
        <taxon>Cytosporaceae</taxon>
        <taxon>Cytospora</taxon>
    </lineage>
</organism>
<accession>A0A194VGW5</accession>
<protein>
    <submittedName>
        <fullName evidence="1">Uncharacterized protein</fullName>
    </submittedName>
</protein>
<reference evidence="2" key="1">
    <citation type="submission" date="2014-12" db="EMBL/GenBank/DDBJ databases">
        <title>Genome Sequence of Valsa Canker Pathogens Uncovers a Specific Adaption of Colonization on Woody Bark.</title>
        <authorList>
            <person name="Yin Z."/>
            <person name="Liu H."/>
            <person name="Gao X."/>
            <person name="Li Z."/>
            <person name="Song N."/>
            <person name="Ke X."/>
            <person name="Dai Q."/>
            <person name="Wu Y."/>
            <person name="Sun Y."/>
            <person name="Xu J.-R."/>
            <person name="Kang Z.K."/>
            <person name="Wang L."/>
            <person name="Huang L."/>
        </authorList>
    </citation>
    <scope>NUCLEOTIDE SEQUENCE [LARGE SCALE GENOMIC DNA]</scope>
    <source>
        <strain evidence="2">SXYL134</strain>
    </source>
</reference>
<dbReference type="Proteomes" id="UP000078576">
    <property type="component" value="Unassembled WGS sequence"/>
</dbReference>
<proteinExistence type="predicted"/>
<dbReference type="OrthoDB" id="5856787at2759"/>
<name>A0A194VGW5_CYTMA</name>
<keyword evidence="2" id="KW-1185">Reference proteome</keyword>
<evidence type="ECO:0000313" key="1">
    <source>
        <dbReference type="EMBL" id="KUI63113.1"/>
    </source>
</evidence>
<evidence type="ECO:0000313" key="2">
    <source>
        <dbReference type="Proteomes" id="UP000078576"/>
    </source>
</evidence>
<dbReference type="AlphaFoldDB" id="A0A194VGW5"/>